<name>A0A2A2T6I3_9BURK</name>
<dbReference type="AlphaFoldDB" id="A0A2A2T6I3"/>
<feature type="domain" description="DUF1156" evidence="1">
    <location>
        <begin position="14"/>
        <end position="89"/>
    </location>
</feature>
<reference evidence="2 3" key="1">
    <citation type="submission" date="2017-08" db="EMBL/GenBank/DDBJ databases">
        <title>WGS of Clinical strains of the CDC Group NO-1 linked to zoonotic infections in humans.</title>
        <authorList>
            <person name="Bernier A.-M."/>
            <person name="Bernard K."/>
        </authorList>
    </citation>
    <scope>NUCLEOTIDE SEQUENCE [LARGE SCALE GENOMIC DNA]</scope>
    <source>
        <strain evidence="2 3">NML91-0035</strain>
    </source>
</reference>
<evidence type="ECO:0000313" key="3">
    <source>
        <dbReference type="Proteomes" id="UP000217780"/>
    </source>
</evidence>
<organism evidence="2 3">
    <name type="scientific">Vandammella animalimorsus</name>
    <dbReference type="NCBI Taxonomy" id="2029117"/>
    <lineage>
        <taxon>Bacteria</taxon>
        <taxon>Pseudomonadati</taxon>
        <taxon>Pseudomonadota</taxon>
        <taxon>Betaproteobacteria</taxon>
        <taxon>Burkholderiales</taxon>
        <taxon>Comamonadaceae</taxon>
        <taxon>Vandammella</taxon>
    </lineage>
</organism>
<proteinExistence type="predicted"/>
<evidence type="ECO:0000259" key="1">
    <source>
        <dbReference type="Pfam" id="PF06634"/>
    </source>
</evidence>
<dbReference type="InterPro" id="IPR029063">
    <property type="entry name" value="SAM-dependent_MTases_sf"/>
</dbReference>
<dbReference type="RefSeq" id="WP_095541486.1">
    <property type="nucleotide sequence ID" value="NZ_NSJC01000002.1"/>
</dbReference>
<dbReference type="InterPro" id="IPR009537">
    <property type="entry name" value="DUF1156"/>
</dbReference>
<dbReference type="SUPFAM" id="SSF53335">
    <property type="entry name" value="S-adenosyl-L-methionine-dependent methyltransferases"/>
    <property type="match status" value="1"/>
</dbReference>
<dbReference type="GeneID" id="93874058"/>
<evidence type="ECO:0000313" key="2">
    <source>
        <dbReference type="EMBL" id="PAX17383.1"/>
    </source>
</evidence>
<comment type="caution">
    <text evidence="2">The sequence shown here is derived from an EMBL/GenBank/DDBJ whole genome shotgun (WGS) entry which is preliminary data.</text>
</comment>
<sequence length="965" mass="105668">MQLIKTPKKLIEVALPLDAINAAAAWEKSIRHGHPSTLHLWWARRPLAAARAVIFAQMVNDPGYQQGGGFKYGVNKEKAQVERERLFAIIEDLVKWENTNNEEVLARARAEIWRSWRETCALNKNHPQAAELFNPDKLPAFHDPFAGGGALPLEAQRLGLESHASDLNPVAVTINKAMIEIPPRFAGLAPVGPRLAEDKQAKLSEDWRGAKGLAEDVRRYGAWMRAEAQKRIGQFYPQVEITAEMAAERPDLQPLIGQKLTVIAWLWARTVRSPNPAFSHVDVPLASTFVLSSKAGKEAYVQPVVEGDGYRFEVRIGQPPEGVKNGTKLARGANFRCVLSDSPIEPVHIYSEANAGRMGARLMAIVAEGARGRVYLAPTAEHEAIARQAQPEWKPEVAMPENPRWFSPPLYGLTQYGDLFTSRQLLALSTFSDLVGEAQAQVKADALAAGMADDGRGLEAGGNGATAYAEAVAVYLAFALDKMADLGNSLCRWEPVAQCPRQLFGRQAIPMVWDFAEGNILGASSGAWSIFVDGIYKAFSKSFDYVFDWFKGYVSQADAQTQTISQHKLISTDPPYYDNIGYADLSDFFYVWLRRSLKSIYPRLFATVAVPKAEELVATPYRHGGKEQAEQFFLEGMTAAMHNLALHTHPAFPVTIYYAFKQSETKGETGTSSSGWETFLEAVFQAGLAVVGTWPMRTENASRMIASGTNALASSIVLVCRPRAADAPSISRREFVRELNAALPEALAEMTRGGVNSPVAPVDLSQAIIGPGMAIFSQYSAVLEADGTPMRVKKALQLINRFLAEGDFDADTQFCLAWFDEHGWASGKYGDADVLARAKGTAVAALVEAGVVASAKGEARLLKWAEMPADWLPENDPRLPVWEALHQLIRALNQQGESGAGGLLAQMAAKAGPIRSLAYRLYTLCERKAWAEEARAYNELITSWNAIEQAASEAGVAGSQAEWDF</sequence>
<accession>A0A2A2T6I3</accession>
<dbReference type="Pfam" id="PF06634">
    <property type="entry name" value="DUF1156"/>
    <property type="match status" value="1"/>
</dbReference>
<protein>
    <recommendedName>
        <fullName evidence="1">DUF1156 domain-containing protein</fullName>
    </recommendedName>
</protein>
<gene>
    <name evidence="2" type="ORF">CLI92_04530</name>
</gene>
<dbReference type="EMBL" id="NTBI01000003">
    <property type="protein sequence ID" value="PAX17383.1"/>
    <property type="molecule type" value="Genomic_DNA"/>
</dbReference>
<dbReference type="Proteomes" id="UP000217780">
    <property type="component" value="Unassembled WGS sequence"/>
</dbReference>